<feature type="repeat" description="WD" evidence="3">
    <location>
        <begin position="108"/>
        <end position="149"/>
    </location>
</feature>
<accession>A0A0D0BPC5</accession>
<feature type="repeat" description="WD" evidence="3">
    <location>
        <begin position="233"/>
        <end position="268"/>
    </location>
</feature>
<evidence type="ECO:0000256" key="2">
    <source>
        <dbReference type="ARBA" id="ARBA00022737"/>
    </source>
</evidence>
<dbReference type="PANTHER" id="PTHR19848">
    <property type="entry name" value="WD40 REPEAT PROTEIN"/>
    <property type="match status" value="1"/>
</dbReference>
<keyword evidence="1 3" id="KW-0853">WD repeat</keyword>
<dbReference type="EMBL" id="KN835180">
    <property type="protein sequence ID" value="KIK44988.1"/>
    <property type="molecule type" value="Genomic_DNA"/>
</dbReference>
<proteinExistence type="predicted"/>
<evidence type="ECO:0000313" key="5">
    <source>
        <dbReference type="Proteomes" id="UP000054485"/>
    </source>
</evidence>
<feature type="repeat" description="WD" evidence="3">
    <location>
        <begin position="20"/>
        <end position="61"/>
    </location>
</feature>
<reference evidence="4 5" key="1">
    <citation type="submission" date="2014-04" db="EMBL/GenBank/DDBJ databases">
        <authorList>
            <consortium name="DOE Joint Genome Institute"/>
            <person name="Kuo A."/>
            <person name="Ruytinx J."/>
            <person name="Rineau F."/>
            <person name="Colpaert J."/>
            <person name="Kohler A."/>
            <person name="Nagy L.G."/>
            <person name="Floudas D."/>
            <person name="Copeland A."/>
            <person name="Barry K.W."/>
            <person name="Cichocki N."/>
            <person name="Veneault-Fourrey C."/>
            <person name="LaButti K."/>
            <person name="Lindquist E.A."/>
            <person name="Lipzen A."/>
            <person name="Lundell T."/>
            <person name="Morin E."/>
            <person name="Murat C."/>
            <person name="Sun H."/>
            <person name="Tunlid A."/>
            <person name="Henrissat B."/>
            <person name="Grigoriev I.V."/>
            <person name="Hibbett D.S."/>
            <person name="Martin F."/>
            <person name="Nordberg H.P."/>
            <person name="Cantor M.N."/>
            <person name="Hua S.X."/>
        </authorList>
    </citation>
    <scope>NUCLEOTIDE SEQUENCE [LARGE SCALE GENOMIC DNA]</scope>
    <source>
        <strain evidence="4 5">UH-Slu-Lm8-n1</strain>
    </source>
</reference>
<evidence type="ECO:0008006" key="6">
    <source>
        <dbReference type="Google" id="ProtNLM"/>
    </source>
</evidence>
<keyword evidence="5" id="KW-1185">Reference proteome</keyword>
<dbReference type="InParanoid" id="A0A0D0BPC5"/>
<feature type="repeat" description="WD" evidence="3">
    <location>
        <begin position="66"/>
        <end position="107"/>
    </location>
</feature>
<dbReference type="CDD" id="cd00200">
    <property type="entry name" value="WD40"/>
    <property type="match status" value="1"/>
</dbReference>
<evidence type="ECO:0000313" key="4">
    <source>
        <dbReference type="EMBL" id="KIK44988.1"/>
    </source>
</evidence>
<dbReference type="OrthoDB" id="2616995at2759"/>
<name>A0A0D0BPC5_9AGAM</name>
<dbReference type="InterPro" id="IPR020472">
    <property type="entry name" value="WD40_PAC1"/>
</dbReference>
<dbReference type="SMART" id="SM00320">
    <property type="entry name" value="WD40"/>
    <property type="match status" value="7"/>
</dbReference>
<dbReference type="PROSITE" id="PS50294">
    <property type="entry name" value="WD_REPEATS_REGION"/>
    <property type="match status" value="5"/>
</dbReference>
<evidence type="ECO:0000256" key="1">
    <source>
        <dbReference type="ARBA" id="ARBA00022574"/>
    </source>
</evidence>
<dbReference type="PROSITE" id="PS00678">
    <property type="entry name" value="WD_REPEATS_1"/>
    <property type="match status" value="5"/>
</dbReference>
<dbReference type="STRING" id="930992.A0A0D0BPC5"/>
<dbReference type="InterPro" id="IPR036322">
    <property type="entry name" value="WD40_repeat_dom_sf"/>
</dbReference>
<dbReference type="PROSITE" id="PS50082">
    <property type="entry name" value="WD_REPEATS_2"/>
    <property type="match status" value="5"/>
</dbReference>
<dbReference type="InterPro" id="IPR015943">
    <property type="entry name" value="WD40/YVTN_repeat-like_dom_sf"/>
</dbReference>
<dbReference type="HOGENOM" id="CLU_000288_57_33_1"/>
<keyword evidence="2" id="KW-0677">Repeat</keyword>
<dbReference type="Proteomes" id="UP000054485">
    <property type="component" value="Unassembled WGS sequence"/>
</dbReference>
<dbReference type="SUPFAM" id="SSF50978">
    <property type="entry name" value="WD40 repeat-like"/>
    <property type="match status" value="1"/>
</dbReference>
<evidence type="ECO:0000256" key="3">
    <source>
        <dbReference type="PROSITE-ProRule" id="PRU00221"/>
    </source>
</evidence>
<dbReference type="AlphaFoldDB" id="A0A0D0BPC5"/>
<reference evidence="5" key="2">
    <citation type="submission" date="2015-01" db="EMBL/GenBank/DDBJ databases">
        <title>Evolutionary Origins and Diversification of the Mycorrhizal Mutualists.</title>
        <authorList>
            <consortium name="DOE Joint Genome Institute"/>
            <consortium name="Mycorrhizal Genomics Consortium"/>
            <person name="Kohler A."/>
            <person name="Kuo A."/>
            <person name="Nagy L.G."/>
            <person name="Floudas D."/>
            <person name="Copeland A."/>
            <person name="Barry K.W."/>
            <person name="Cichocki N."/>
            <person name="Veneault-Fourrey C."/>
            <person name="LaButti K."/>
            <person name="Lindquist E.A."/>
            <person name="Lipzen A."/>
            <person name="Lundell T."/>
            <person name="Morin E."/>
            <person name="Murat C."/>
            <person name="Riley R."/>
            <person name="Ohm R."/>
            <person name="Sun H."/>
            <person name="Tunlid A."/>
            <person name="Henrissat B."/>
            <person name="Grigoriev I.V."/>
            <person name="Hibbett D.S."/>
            <person name="Martin F."/>
        </authorList>
    </citation>
    <scope>NUCLEOTIDE SEQUENCE [LARGE SCALE GENOMIC DNA]</scope>
    <source>
        <strain evidence="5">UH-Slu-Lm8-n1</strain>
    </source>
</reference>
<dbReference type="Gene3D" id="2.130.10.10">
    <property type="entry name" value="YVTN repeat-like/Quinoprotein amine dehydrogenase"/>
    <property type="match status" value="3"/>
</dbReference>
<dbReference type="Pfam" id="PF00400">
    <property type="entry name" value="WD40"/>
    <property type="match status" value="7"/>
</dbReference>
<gene>
    <name evidence="4" type="ORF">CY34DRAFT_572276</name>
</gene>
<feature type="repeat" description="WD" evidence="3">
    <location>
        <begin position="275"/>
        <end position="308"/>
    </location>
</feature>
<dbReference type="InterPro" id="IPR001680">
    <property type="entry name" value="WD40_rpt"/>
</dbReference>
<organism evidence="4 5">
    <name type="scientific">Suillus luteus UH-Slu-Lm8-n1</name>
    <dbReference type="NCBI Taxonomy" id="930992"/>
    <lineage>
        <taxon>Eukaryota</taxon>
        <taxon>Fungi</taxon>
        <taxon>Dikarya</taxon>
        <taxon>Basidiomycota</taxon>
        <taxon>Agaricomycotina</taxon>
        <taxon>Agaricomycetes</taxon>
        <taxon>Agaricomycetidae</taxon>
        <taxon>Boletales</taxon>
        <taxon>Suillineae</taxon>
        <taxon>Suillaceae</taxon>
        <taxon>Suillus</taxon>
    </lineage>
</organism>
<protein>
    <recommendedName>
        <fullName evidence="6">WD40 repeat-like protein</fullName>
    </recommendedName>
</protein>
<dbReference type="InterPro" id="IPR019775">
    <property type="entry name" value="WD40_repeat_CS"/>
</dbReference>
<sequence length="337" mass="37348">MSSQTSKKQQTPAVTPIKEIRGHTNRVRGVVHLPGRRRIITCSLDGSLRLWDLESGAQIGEDWNDEEEEKSGVRDIALSPNGKTLVSGSSDKKVKLWDVKTGKVIQRWTGHTDCVTSVCWSAGGDRVVSGSWDGTARVWNVKTGKTILEINTGHKTVWAVKYSPDNTQIATGGFNESVAKIWDAKTGKLIKTLGHDKTVLSFTWTSEGKKLITASHGPMRIFDTATWEQIAILEGHNDWINAISLSRNDRLLASASDDNTAWIWNLDTNLPVGPPLQHKHWVYSAAFSANGRVLVTGSKDKNAYAWDVHAILKQAGLEDLLQPLYDVNLLVSHYKLY</sequence>
<dbReference type="PRINTS" id="PR00320">
    <property type="entry name" value="GPROTEINBRPT"/>
</dbReference>
<dbReference type="PANTHER" id="PTHR19848:SF8">
    <property type="entry name" value="F-BOX AND WD REPEAT DOMAIN CONTAINING 7"/>
    <property type="match status" value="1"/>
</dbReference>